<reference evidence="3" key="4">
    <citation type="submission" date="2023-11" db="EMBL/GenBank/DDBJ databases">
        <title>WGS of Aeromonas in Northern Israel.</title>
        <authorList>
            <person name="Hershko Y."/>
        </authorList>
    </citation>
    <scope>NUCLEOTIDE SEQUENCE</scope>
    <source>
        <strain evidence="3">77416</strain>
    </source>
</reference>
<dbReference type="RefSeq" id="WP_256094327.1">
    <property type="nucleotide sequence ID" value="NZ_AP019195.1"/>
</dbReference>
<evidence type="ECO:0000313" key="5">
    <source>
        <dbReference type="EMBL" id="WFF96180.1"/>
    </source>
</evidence>
<dbReference type="EMBL" id="CP110176">
    <property type="protein sequence ID" value="UZC86158.1"/>
    <property type="molecule type" value="Genomic_DNA"/>
</dbReference>
<dbReference type="Proteomes" id="UP001218423">
    <property type="component" value="Chromosome"/>
</dbReference>
<dbReference type="Proteomes" id="UP001277183">
    <property type="component" value="Unassembled WGS sequence"/>
</dbReference>
<organism evidence="1 6">
    <name type="scientific">Aeromonas caviae</name>
    <name type="common">Aeromonas punctata</name>
    <dbReference type="NCBI Taxonomy" id="648"/>
    <lineage>
        <taxon>Bacteria</taxon>
        <taxon>Pseudomonadati</taxon>
        <taxon>Pseudomonadota</taxon>
        <taxon>Gammaproteobacteria</taxon>
        <taxon>Aeromonadales</taxon>
        <taxon>Aeromonadaceae</taxon>
        <taxon>Aeromonas</taxon>
    </lineage>
</organism>
<evidence type="ECO:0000313" key="6">
    <source>
        <dbReference type="Proteomes" id="UP001161704"/>
    </source>
</evidence>
<reference evidence="5" key="2">
    <citation type="submission" date="2023-03" db="EMBL/GenBank/DDBJ databases">
        <title>Aeromonas caviae strain AC1520.</title>
        <authorList>
            <person name="Xie T."/>
            <person name="Zhang Q."/>
            <person name="Deng J."/>
            <person name="Li X."/>
        </authorList>
    </citation>
    <scope>NUCLEOTIDE SEQUENCE</scope>
    <source>
        <strain evidence="5">AC1520</strain>
    </source>
</reference>
<dbReference type="EMBL" id="JAOCIZ010000035">
    <property type="protein sequence ID" value="MDH1505461.1"/>
    <property type="molecule type" value="Genomic_DNA"/>
</dbReference>
<reference evidence="1" key="1">
    <citation type="submission" date="2022-09" db="EMBL/GenBank/DDBJ databases">
        <title>Intensive care unit water sources are persistently colonized with multi-drug resistant bacteria and are the site of extensive horizontal gene transfer of antibiotic resistance genes.</title>
        <authorList>
            <person name="Diorio-Toth L."/>
        </authorList>
    </citation>
    <scope>NUCLEOTIDE SEQUENCE</scope>
    <source>
        <strain evidence="1">GD03710</strain>
        <strain evidence="2">GD03796</strain>
    </source>
</reference>
<dbReference type="AlphaFoldDB" id="A0A9X2N4N8"/>
<accession>A0A9X2N4N8</accession>
<evidence type="ECO:0000313" key="1">
    <source>
        <dbReference type="EMBL" id="MDH1505461.1"/>
    </source>
</evidence>
<gene>
    <name evidence="2" type="ORF">N5I07_12010</name>
    <name evidence="1" type="ORF">N5I20_10380</name>
    <name evidence="4" type="ORF">OJY61_20415</name>
    <name evidence="5" type="ORF">P5S46_10835</name>
    <name evidence="3" type="ORF">SJS77_21915</name>
</gene>
<dbReference type="EMBL" id="CP120942">
    <property type="protein sequence ID" value="WFF96180.1"/>
    <property type="molecule type" value="Genomic_DNA"/>
</dbReference>
<evidence type="ECO:0000313" key="2">
    <source>
        <dbReference type="EMBL" id="MDH1898277.1"/>
    </source>
</evidence>
<dbReference type="Proteomes" id="UP001161704">
    <property type="component" value="Unassembled WGS sequence"/>
</dbReference>
<evidence type="ECO:0000313" key="3">
    <source>
        <dbReference type="EMBL" id="MDX7723060.1"/>
    </source>
</evidence>
<dbReference type="Proteomes" id="UP001160758">
    <property type="component" value="Unassembled WGS sequence"/>
</dbReference>
<proteinExistence type="predicted"/>
<protein>
    <submittedName>
        <fullName evidence="1">Uncharacterized protein</fullName>
    </submittedName>
</protein>
<dbReference type="Proteomes" id="UP001163285">
    <property type="component" value="Chromosome"/>
</dbReference>
<sequence length="40" mass="4916">MNHRKRQTRTRHLWFNHWNAPLYRATQPTPPEPLVPHSSR</sequence>
<evidence type="ECO:0000313" key="4">
    <source>
        <dbReference type="EMBL" id="UZC86158.1"/>
    </source>
</evidence>
<dbReference type="GeneID" id="92804230"/>
<dbReference type="EMBL" id="JAOCFT010000001">
    <property type="protein sequence ID" value="MDH1898277.1"/>
    <property type="molecule type" value="Genomic_DNA"/>
</dbReference>
<reference evidence="4" key="3">
    <citation type="submission" date="2023-04" db="EMBL/GenBank/DDBJ databases">
        <title>Whole Genome Sequence of Multi-drug resistant Aeromonas caviae as a gut pathogen in newborn.</title>
        <authorList>
            <person name="Jadhav S.V."/>
            <person name="Saroj S.D."/>
            <person name="Saha U.B."/>
            <person name="Sen S."/>
            <person name="Kher A."/>
        </authorList>
    </citation>
    <scope>NUCLEOTIDE SEQUENCE</scope>
    <source>
        <strain evidence="4">SVJ23</strain>
    </source>
</reference>
<dbReference type="EMBL" id="JAWZVU010000200">
    <property type="protein sequence ID" value="MDX7723060.1"/>
    <property type="molecule type" value="Genomic_DNA"/>
</dbReference>
<name>A0A9X2N4N8_AERCA</name>